<comment type="caution">
    <text evidence="10">The sequence shown here is derived from an EMBL/GenBank/DDBJ whole genome shotgun (WGS) entry which is preliminary data.</text>
</comment>
<comment type="similarity">
    <text evidence="2 9">Belongs to the FliQ/MopD/SpaQ family.</text>
</comment>
<dbReference type="OrthoDB" id="9806440at2"/>
<organism evidence="10 11">
    <name type="scientific">Andreesenia angusta</name>
    <dbReference type="NCBI Taxonomy" id="39480"/>
    <lineage>
        <taxon>Bacteria</taxon>
        <taxon>Bacillati</taxon>
        <taxon>Bacillota</taxon>
        <taxon>Tissierellia</taxon>
        <taxon>Tissierellales</taxon>
        <taxon>Gottschalkiaceae</taxon>
        <taxon>Andreesenia</taxon>
    </lineage>
</organism>
<keyword evidence="10" id="KW-0969">Cilium</keyword>
<dbReference type="PRINTS" id="PR00952">
    <property type="entry name" value="TYPE3IMQPROT"/>
</dbReference>
<evidence type="ECO:0000256" key="8">
    <source>
        <dbReference type="ARBA" id="ARBA00023143"/>
    </source>
</evidence>
<evidence type="ECO:0000256" key="1">
    <source>
        <dbReference type="ARBA" id="ARBA00004651"/>
    </source>
</evidence>
<evidence type="ECO:0000256" key="2">
    <source>
        <dbReference type="ARBA" id="ARBA00006156"/>
    </source>
</evidence>
<gene>
    <name evidence="9 10" type="primary">fliQ</name>
    <name evidence="10" type="ORF">EUAN_05570</name>
</gene>
<keyword evidence="5 9" id="KW-0812">Transmembrane</keyword>
<evidence type="ECO:0000256" key="7">
    <source>
        <dbReference type="ARBA" id="ARBA00023136"/>
    </source>
</evidence>
<dbReference type="NCBIfam" id="TIGR01403">
    <property type="entry name" value="fliQ_rel_III"/>
    <property type="match status" value="1"/>
</dbReference>
<keyword evidence="11" id="KW-1185">Reference proteome</keyword>
<keyword evidence="7 9" id="KW-0472">Membrane</keyword>
<dbReference type="EMBL" id="MKIE01000002">
    <property type="protein sequence ID" value="OHW62773.1"/>
    <property type="molecule type" value="Genomic_DNA"/>
</dbReference>
<evidence type="ECO:0000256" key="5">
    <source>
        <dbReference type="ARBA" id="ARBA00022692"/>
    </source>
</evidence>
<dbReference type="PANTHER" id="PTHR34040">
    <property type="entry name" value="FLAGELLAR BIOSYNTHETIC PROTEIN FLIQ"/>
    <property type="match status" value="1"/>
</dbReference>
<accession>A0A1S1V845</accession>
<evidence type="ECO:0000256" key="6">
    <source>
        <dbReference type="ARBA" id="ARBA00022989"/>
    </source>
</evidence>
<feature type="transmembrane region" description="Helical" evidence="9">
    <location>
        <begin position="50"/>
        <end position="70"/>
    </location>
</feature>
<comment type="subcellular location">
    <subcellularLocation>
        <location evidence="1 9">Cell membrane</location>
        <topology evidence="1">Multi-pass membrane protein</topology>
    </subcellularLocation>
    <subcellularLocation>
        <location evidence="9">Bacterial flagellum basal body</location>
    </subcellularLocation>
</comment>
<dbReference type="InterPro" id="IPR006305">
    <property type="entry name" value="FliQ"/>
</dbReference>
<evidence type="ECO:0000313" key="10">
    <source>
        <dbReference type="EMBL" id="OHW62773.1"/>
    </source>
</evidence>
<keyword evidence="10" id="KW-0966">Cell projection</keyword>
<dbReference type="GO" id="GO:0005886">
    <property type="term" value="C:plasma membrane"/>
    <property type="evidence" value="ECO:0007669"/>
    <property type="project" value="UniProtKB-SubCell"/>
</dbReference>
<evidence type="ECO:0000256" key="3">
    <source>
        <dbReference type="ARBA" id="ARBA00021718"/>
    </source>
</evidence>
<evidence type="ECO:0000313" key="11">
    <source>
        <dbReference type="Proteomes" id="UP000180254"/>
    </source>
</evidence>
<dbReference type="STRING" id="39480.EUAN_05570"/>
<keyword evidence="8 9" id="KW-0975">Bacterial flagellum</keyword>
<dbReference type="Proteomes" id="UP000180254">
    <property type="component" value="Unassembled WGS sequence"/>
</dbReference>
<comment type="function">
    <text evidence="9">Role in flagellar biosynthesis.</text>
</comment>
<evidence type="ECO:0000256" key="4">
    <source>
        <dbReference type="ARBA" id="ARBA00022475"/>
    </source>
</evidence>
<dbReference type="PANTHER" id="PTHR34040:SF2">
    <property type="entry name" value="FLAGELLAR BIOSYNTHETIC PROTEIN FLIQ"/>
    <property type="match status" value="1"/>
</dbReference>
<dbReference type="AlphaFoldDB" id="A0A1S1V845"/>
<dbReference type="PIRSF" id="PIRSF004669">
    <property type="entry name" value="FliQ"/>
    <property type="match status" value="1"/>
</dbReference>
<reference evidence="10 11" key="1">
    <citation type="submission" date="2016-09" db="EMBL/GenBank/DDBJ databases">
        <title>Genome sequence of Eubacterium angustum.</title>
        <authorList>
            <person name="Poehlein A."/>
            <person name="Daniel R."/>
        </authorList>
    </citation>
    <scope>NUCLEOTIDE SEQUENCE [LARGE SCALE GENOMIC DNA]</scope>
    <source>
        <strain evidence="10 11">DSM 1989</strain>
    </source>
</reference>
<evidence type="ECO:0000256" key="9">
    <source>
        <dbReference type="RuleBase" id="RU364090"/>
    </source>
</evidence>
<dbReference type="NCBIfam" id="TIGR01402">
    <property type="entry name" value="fliQ"/>
    <property type="match status" value="1"/>
</dbReference>
<name>A0A1S1V845_9FIRM</name>
<dbReference type="RefSeq" id="WP_071061461.1">
    <property type="nucleotide sequence ID" value="NZ_MKIE01000002.1"/>
</dbReference>
<feature type="transmembrane region" description="Helical" evidence="9">
    <location>
        <begin position="12"/>
        <end position="38"/>
    </location>
</feature>
<keyword evidence="10" id="KW-0282">Flagellum</keyword>
<sequence length="89" mass="9798">MTQGDVLFIAKDALMLILITSAPMLGIALVVGITISIFQSVTQIQEATLAFVPKIVAVFVTMLIFGPWMLKMITEFTQNLFQSMNNFIG</sequence>
<dbReference type="InterPro" id="IPR006306">
    <property type="entry name" value="T3SS_HrpO"/>
</dbReference>
<dbReference type="InterPro" id="IPR002191">
    <property type="entry name" value="Bac_export_3"/>
</dbReference>
<dbReference type="GO" id="GO:0044780">
    <property type="term" value="P:bacterial-type flagellum assembly"/>
    <property type="evidence" value="ECO:0007669"/>
    <property type="project" value="InterPro"/>
</dbReference>
<keyword evidence="4 9" id="KW-1003">Cell membrane</keyword>
<dbReference type="Pfam" id="PF01313">
    <property type="entry name" value="Bac_export_3"/>
    <property type="match status" value="1"/>
</dbReference>
<proteinExistence type="inferred from homology"/>
<dbReference type="GO" id="GO:0009306">
    <property type="term" value="P:protein secretion"/>
    <property type="evidence" value="ECO:0007669"/>
    <property type="project" value="InterPro"/>
</dbReference>
<keyword evidence="6 9" id="KW-1133">Transmembrane helix</keyword>
<dbReference type="GO" id="GO:0009425">
    <property type="term" value="C:bacterial-type flagellum basal body"/>
    <property type="evidence" value="ECO:0007669"/>
    <property type="project" value="UniProtKB-SubCell"/>
</dbReference>
<protein>
    <recommendedName>
        <fullName evidence="3 9">Flagellar biosynthetic protein FliQ</fullName>
    </recommendedName>
</protein>